<accession>A0A8D3BBP8</accession>
<name>A0A8D3BBP8_SCOMX</name>
<reference evidence="1" key="1">
    <citation type="submission" date="2023-05" db="EMBL/GenBank/DDBJ databases">
        <title>High-quality long-read genome of Scophthalmus maximus.</title>
        <authorList>
            <person name="Lien S."/>
            <person name="Martinez P."/>
        </authorList>
    </citation>
    <scope>NUCLEOTIDE SEQUENCE [LARGE SCALE GENOMIC DNA]</scope>
</reference>
<dbReference type="GeneTree" id="ENSGT01020000230703"/>
<evidence type="ECO:0000313" key="1">
    <source>
        <dbReference type="Ensembl" id="ENSSMAP00000031655.2"/>
    </source>
</evidence>
<dbReference type="Ensembl" id="ENSSMAT00000032042.2">
    <property type="protein sequence ID" value="ENSSMAP00000031655.2"/>
    <property type="gene ID" value="ENSSMAG00000019394.2"/>
</dbReference>
<dbReference type="Proteomes" id="UP000694558">
    <property type="component" value="Chromosome 17"/>
</dbReference>
<reference evidence="1" key="2">
    <citation type="submission" date="2025-08" db="UniProtKB">
        <authorList>
            <consortium name="Ensembl"/>
        </authorList>
    </citation>
    <scope>IDENTIFICATION</scope>
</reference>
<organism evidence="1 2">
    <name type="scientific">Scophthalmus maximus</name>
    <name type="common">Turbot</name>
    <name type="synonym">Psetta maxima</name>
    <dbReference type="NCBI Taxonomy" id="52904"/>
    <lineage>
        <taxon>Eukaryota</taxon>
        <taxon>Metazoa</taxon>
        <taxon>Chordata</taxon>
        <taxon>Craniata</taxon>
        <taxon>Vertebrata</taxon>
        <taxon>Euteleostomi</taxon>
        <taxon>Actinopterygii</taxon>
        <taxon>Neopterygii</taxon>
        <taxon>Teleostei</taxon>
        <taxon>Neoteleostei</taxon>
        <taxon>Acanthomorphata</taxon>
        <taxon>Carangaria</taxon>
        <taxon>Pleuronectiformes</taxon>
        <taxon>Pleuronectoidei</taxon>
        <taxon>Scophthalmidae</taxon>
        <taxon>Scophthalmus</taxon>
    </lineage>
</organism>
<protein>
    <submittedName>
        <fullName evidence="1">Uncharacterized protein</fullName>
    </submittedName>
</protein>
<sequence length="144" mass="15981">MLEKLTMLLMKLSLIITCLIFFQSLVSSPSKRQIDSRASLTAAGGLVIAQLTARTKREKVLFSEQLQSAFSLISPDLLAEKLTMVGMKFSLMMMDRICFQSVVLSPRSKQMDSRASFTAAGGLAMERTSTRCCFLMDLTAINIR</sequence>
<evidence type="ECO:0000313" key="2">
    <source>
        <dbReference type="Proteomes" id="UP000694558"/>
    </source>
</evidence>
<proteinExistence type="predicted"/>
<dbReference type="AlphaFoldDB" id="A0A8D3BBP8"/>